<gene>
    <name evidence="1" type="ORF">CPOL0286_LOCUS8261</name>
</gene>
<name>A0A7S4MF47_9EUKA</name>
<evidence type="ECO:0000313" key="1">
    <source>
        <dbReference type="EMBL" id="CAE2218246.1"/>
    </source>
</evidence>
<protein>
    <submittedName>
        <fullName evidence="1">Uncharacterized protein</fullName>
    </submittedName>
</protein>
<organism evidence="1">
    <name type="scientific">Prymnesium polylepis</name>
    <dbReference type="NCBI Taxonomy" id="72548"/>
    <lineage>
        <taxon>Eukaryota</taxon>
        <taxon>Haptista</taxon>
        <taxon>Haptophyta</taxon>
        <taxon>Prymnesiophyceae</taxon>
        <taxon>Prymnesiales</taxon>
        <taxon>Prymnesiaceae</taxon>
        <taxon>Prymnesium</taxon>
    </lineage>
</organism>
<dbReference type="AlphaFoldDB" id="A0A7S4MF47"/>
<sequence>MRELLLSPSIHAPTGQPIPLTAMSFHAATCTLALGNRTGELSVWRVNPRNHNPDENISCYPLTPWSYIGPERPRGAPSPEHEVATVQHDGDKFVFAARSGVFRVIWLGELPDEGMPFGVYTSGQSVRRTSPFDAPAATLSMGIGCNVRLYVSTVEFRGHTLVADGFDNQVLVLHFGFGSEEE</sequence>
<dbReference type="EMBL" id="HBKO01018135">
    <property type="protein sequence ID" value="CAE2218246.1"/>
    <property type="molecule type" value="Transcribed_RNA"/>
</dbReference>
<accession>A0A7S4MF47</accession>
<proteinExistence type="predicted"/>
<reference evidence="1" key="1">
    <citation type="submission" date="2021-01" db="EMBL/GenBank/DDBJ databases">
        <authorList>
            <person name="Corre E."/>
            <person name="Pelletier E."/>
            <person name="Niang G."/>
            <person name="Scheremetjew M."/>
            <person name="Finn R."/>
            <person name="Kale V."/>
            <person name="Holt S."/>
            <person name="Cochrane G."/>
            <person name="Meng A."/>
            <person name="Brown T."/>
            <person name="Cohen L."/>
        </authorList>
    </citation>
    <scope>NUCLEOTIDE SEQUENCE</scope>
    <source>
        <strain evidence="1">UIO037</strain>
    </source>
</reference>